<dbReference type="CDD" id="cd00082">
    <property type="entry name" value="HisKA"/>
    <property type="match status" value="1"/>
</dbReference>
<evidence type="ECO:0000256" key="7">
    <source>
        <dbReference type="ARBA" id="ARBA00022840"/>
    </source>
</evidence>
<dbReference type="SMART" id="SM00388">
    <property type="entry name" value="HisKA"/>
    <property type="match status" value="1"/>
</dbReference>
<dbReference type="OrthoDB" id="9789238at2"/>
<evidence type="ECO:0000256" key="5">
    <source>
        <dbReference type="ARBA" id="ARBA00022741"/>
    </source>
</evidence>
<dbReference type="InterPro" id="IPR036097">
    <property type="entry name" value="HisK_dim/P_sf"/>
</dbReference>
<dbReference type="InterPro" id="IPR036890">
    <property type="entry name" value="HATPase_C_sf"/>
</dbReference>
<sequence length="658" mass="70587">MSRRASRSGRSVWRRLLLLVGLIVFILWANLAAAIYLLWGAQQNYRALVDTEVPRLLLVGELSRHSADLAGLATSVLSGQTGEDAFVAETRSIGDAIRASLAAAGSGAEAVNPIGQGGLGATLAEVLLAAEAQRDLGARLDAQVEALRWLNVDIQDEVEPVLRDFDYNIAARMLELWQAGDPAARAALAASIGAEREERDIFAEIGSDAAVAMTLVVQGAVAEDAERVTQLETLLHDFRARLNERLSALPEAPELVTLRQSIDRLFALFAGEGSVIDHRRRWIEARDRAYQAITATLAEIDAIQTRLGDLSNTEREAVLARIEASAEQIRTMTFWLVGGTALVVGLGALGIDRLIRTRIVVPLRSLTERLMATAEAEAGPRGGDDLERLSFAVGEFQRAIAARDAAIETLRRTQDELVQAGKMAALGALSAGISHEINQPLGAISYRMSLLSDAAGAGDLPEVTRQAELVTALSERIQRIVQHLRRFARRGRFEPTALALDDLVGNPARLLEPRLREAGIALDLDPSLKGARVMGDPILTEQVVLNILTNAVDAVVDLGPEAPATRRRIRVAAEPEPEAWRLAVCDTGIGLGDLEPEAAMMPFVSTKQAGRGMGLGLSISYNIARDMGGDLTLAARADGPGAVATLRLPRAAEDDTHG</sequence>
<dbReference type="EC" id="2.7.13.3" evidence="2"/>
<name>A0A2T7UN20_9RHOB</name>
<protein>
    <recommendedName>
        <fullName evidence="2">histidine kinase</fullName>
        <ecNumber evidence="2">2.7.13.3</ecNumber>
    </recommendedName>
</protein>
<accession>A0A2T7UN20</accession>
<evidence type="ECO:0000259" key="9">
    <source>
        <dbReference type="PROSITE" id="PS50109"/>
    </source>
</evidence>
<evidence type="ECO:0000313" key="11">
    <source>
        <dbReference type="Proteomes" id="UP000244810"/>
    </source>
</evidence>
<keyword evidence="5" id="KW-0547">Nucleotide-binding</keyword>
<dbReference type="Pfam" id="PF00512">
    <property type="entry name" value="HisKA"/>
    <property type="match status" value="1"/>
</dbReference>
<dbReference type="InterPro" id="IPR003661">
    <property type="entry name" value="HisK_dim/P_dom"/>
</dbReference>
<evidence type="ECO:0000256" key="6">
    <source>
        <dbReference type="ARBA" id="ARBA00022777"/>
    </source>
</evidence>
<dbReference type="Pfam" id="PF02518">
    <property type="entry name" value="HATPase_c"/>
    <property type="match status" value="1"/>
</dbReference>
<evidence type="ECO:0000313" key="10">
    <source>
        <dbReference type="EMBL" id="PVE46103.1"/>
    </source>
</evidence>
<organism evidence="10 11">
    <name type="scientific">Pararhodobacter aggregans</name>
    <dbReference type="NCBI Taxonomy" id="404875"/>
    <lineage>
        <taxon>Bacteria</taxon>
        <taxon>Pseudomonadati</taxon>
        <taxon>Pseudomonadota</taxon>
        <taxon>Alphaproteobacteria</taxon>
        <taxon>Rhodobacterales</taxon>
        <taxon>Paracoccaceae</taxon>
        <taxon>Pararhodobacter</taxon>
    </lineage>
</organism>
<dbReference type="SUPFAM" id="SSF55874">
    <property type="entry name" value="ATPase domain of HSP90 chaperone/DNA topoisomerase II/histidine kinase"/>
    <property type="match status" value="1"/>
</dbReference>
<keyword evidence="8" id="KW-0902">Two-component regulatory system</keyword>
<dbReference type="PANTHER" id="PTHR43065">
    <property type="entry name" value="SENSOR HISTIDINE KINASE"/>
    <property type="match status" value="1"/>
</dbReference>
<dbReference type="InterPro" id="IPR004358">
    <property type="entry name" value="Sig_transdc_His_kin-like_C"/>
</dbReference>
<dbReference type="SUPFAM" id="SSF47384">
    <property type="entry name" value="Homodimeric domain of signal transducing histidine kinase"/>
    <property type="match status" value="1"/>
</dbReference>
<dbReference type="EMBL" id="QDDR01000010">
    <property type="protein sequence ID" value="PVE46103.1"/>
    <property type="molecule type" value="Genomic_DNA"/>
</dbReference>
<dbReference type="GO" id="GO:0000155">
    <property type="term" value="F:phosphorelay sensor kinase activity"/>
    <property type="evidence" value="ECO:0007669"/>
    <property type="project" value="InterPro"/>
</dbReference>
<dbReference type="Proteomes" id="UP000244810">
    <property type="component" value="Unassembled WGS sequence"/>
</dbReference>
<reference evidence="10 11" key="1">
    <citation type="journal article" date="2011" name="Syst. Appl. Microbiol.">
        <title>Defluviimonas denitrificans gen. nov., sp. nov., and Pararhodobacter aggregans gen. nov., sp. nov., non-phototrophic Rhodobacteraceae from the biofilter of a marine aquaculture.</title>
        <authorList>
            <person name="Foesel B.U."/>
            <person name="Drake H.L."/>
            <person name="Schramm A."/>
        </authorList>
    </citation>
    <scope>NUCLEOTIDE SEQUENCE [LARGE SCALE GENOMIC DNA]</scope>
    <source>
        <strain evidence="10 11">D1-19</strain>
    </source>
</reference>
<dbReference type="InterPro" id="IPR003594">
    <property type="entry name" value="HATPase_dom"/>
</dbReference>
<dbReference type="PANTHER" id="PTHR43065:SF46">
    <property type="entry name" value="C4-DICARBOXYLATE TRANSPORT SENSOR PROTEIN DCTB"/>
    <property type="match status" value="1"/>
</dbReference>
<gene>
    <name evidence="10" type="ORF">DDE23_18095</name>
</gene>
<evidence type="ECO:0000256" key="8">
    <source>
        <dbReference type="ARBA" id="ARBA00023012"/>
    </source>
</evidence>
<dbReference type="PROSITE" id="PS50109">
    <property type="entry name" value="HIS_KIN"/>
    <property type="match status" value="1"/>
</dbReference>
<comment type="caution">
    <text evidence="10">The sequence shown here is derived from an EMBL/GenBank/DDBJ whole genome shotgun (WGS) entry which is preliminary data.</text>
</comment>
<keyword evidence="11" id="KW-1185">Reference proteome</keyword>
<keyword evidence="6" id="KW-0418">Kinase</keyword>
<dbReference type="Gene3D" id="1.10.287.130">
    <property type="match status" value="1"/>
</dbReference>
<keyword evidence="4" id="KW-0808">Transferase</keyword>
<keyword evidence="3" id="KW-0597">Phosphoprotein</keyword>
<keyword evidence="7" id="KW-0067">ATP-binding</keyword>
<comment type="catalytic activity">
    <reaction evidence="1">
        <text>ATP + protein L-histidine = ADP + protein N-phospho-L-histidine.</text>
        <dbReference type="EC" id="2.7.13.3"/>
    </reaction>
</comment>
<feature type="domain" description="Histidine kinase" evidence="9">
    <location>
        <begin position="432"/>
        <end position="652"/>
    </location>
</feature>
<evidence type="ECO:0000256" key="4">
    <source>
        <dbReference type="ARBA" id="ARBA00022679"/>
    </source>
</evidence>
<dbReference type="Gene3D" id="3.30.565.10">
    <property type="entry name" value="Histidine kinase-like ATPase, C-terminal domain"/>
    <property type="match status" value="1"/>
</dbReference>
<dbReference type="RefSeq" id="WP_107751928.1">
    <property type="nucleotide sequence ID" value="NZ_QBKF01000005.1"/>
</dbReference>
<dbReference type="SMART" id="SM00387">
    <property type="entry name" value="HATPase_c"/>
    <property type="match status" value="1"/>
</dbReference>
<dbReference type="AlphaFoldDB" id="A0A2T7UN20"/>
<dbReference type="PRINTS" id="PR00344">
    <property type="entry name" value="BCTRLSENSOR"/>
</dbReference>
<evidence type="ECO:0000256" key="2">
    <source>
        <dbReference type="ARBA" id="ARBA00012438"/>
    </source>
</evidence>
<evidence type="ECO:0000256" key="3">
    <source>
        <dbReference type="ARBA" id="ARBA00022553"/>
    </source>
</evidence>
<evidence type="ECO:0000256" key="1">
    <source>
        <dbReference type="ARBA" id="ARBA00000085"/>
    </source>
</evidence>
<proteinExistence type="predicted"/>
<dbReference type="GO" id="GO:0005524">
    <property type="term" value="F:ATP binding"/>
    <property type="evidence" value="ECO:0007669"/>
    <property type="project" value="UniProtKB-KW"/>
</dbReference>
<dbReference type="InterPro" id="IPR005467">
    <property type="entry name" value="His_kinase_dom"/>
</dbReference>